<dbReference type="Gene3D" id="3.30.70.1820">
    <property type="entry name" value="L1 transposable element, RRM domain"/>
    <property type="match status" value="1"/>
</dbReference>
<keyword evidence="3" id="KW-0808">Transferase</keyword>
<keyword evidence="1" id="KW-0175">Coiled coil</keyword>
<sequence>MSPKLFLLFEQALLWCAVYPAQATKIPAITTVIADHGWLPRVEGTPTQGRATDATVIHRAELLKAPKNYDYSSGHGGARQSMSPKLFLLFEQVSRYSHFKSFSSDDRFVVVLPCPKVFFETCSECCKSVLLLLAGDIEENPGPDFEEMFNQLLLGQKKIGEDIKEIKESQANFRKELEAVNTRVGHLDESLKRVQLHDSKISDLEESVKKISTLIQSQQEELINLADRGRRNNLIVFGIPEGFEETDADVKKSVLTDLFENRMGVKVSTIDRVHRLGKTSANRARPIIVKFYDYNDKLEVFRNCKKLKGTKISVSNDYSPVTLRRRKQLWESARSDKAKGVYVRLVHDKIVIDKEMYSWDDEKNCRIKLATGAAKQDTHE</sequence>
<evidence type="ECO:0000256" key="1">
    <source>
        <dbReference type="SAM" id="Coils"/>
    </source>
</evidence>
<keyword evidence="3" id="KW-0418">Kinase</keyword>
<dbReference type="EMBL" id="GEGO01003289">
    <property type="protein sequence ID" value="JAR92115.1"/>
    <property type="molecule type" value="Transcribed_RNA"/>
</dbReference>
<feature type="chain" id="PRO_5007542648" evidence="2">
    <location>
        <begin position="24"/>
        <end position="380"/>
    </location>
</feature>
<dbReference type="PANTHER" id="PTHR11505">
    <property type="entry name" value="L1 TRANSPOSABLE ELEMENT-RELATED"/>
    <property type="match status" value="1"/>
</dbReference>
<evidence type="ECO:0000313" key="3">
    <source>
        <dbReference type="EMBL" id="JAR92115.1"/>
    </source>
</evidence>
<protein>
    <submittedName>
        <fullName evidence="3">Putative myosin light chain kinase</fullName>
    </submittedName>
</protein>
<dbReference type="GO" id="GO:0016301">
    <property type="term" value="F:kinase activity"/>
    <property type="evidence" value="ECO:0007669"/>
    <property type="project" value="UniProtKB-KW"/>
</dbReference>
<dbReference type="AlphaFoldDB" id="A0A147BP62"/>
<feature type="signal peptide" evidence="2">
    <location>
        <begin position="1"/>
        <end position="23"/>
    </location>
</feature>
<name>A0A147BP62_IXORI</name>
<evidence type="ECO:0000256" key="2">
    <source>
        <dbReference type="SAM" id="SignalP"/>
    </source>
</evidence>
<feature type="coiled-coil region" evidence="1">
    <location>
        <begin position="163"/>
        <end position="221"/>
    </location>
</feature>
<proteinExistence type="predicted"/>
<keyword evidence="2" id="KW-0732">Signal</keyword>
<accession>A0A147BP62</accession>
<organism evidence="3">
    <name type="scientific">Ixodes ricinus</name>
    <name type="common">Common tick</name>
    <name type="synonym">Acarus ricinus</name>
    <dbReference type="NCBI Taxonomy" id="34613"/>
    <lineage>
        <taxon>Eukaryota</taxon>
        <taxon>Metazoa</taxon>
        <taxon>Ecdysozoa</taxon>
        <taxon>Arthropoda</taxon>
        <taxon>Chelicerata</taxon>
        <taxon>Arachnida</taxon>
        <taxon>Acari</taxon>
        <taxon>Parasitiformes</taxon>
        <taxon>Ixodida</taxon>
        <taxon>Ixodoidea</taxon>
        <taxon>Ixodidae</taxon>
        <taxon>Ixodinae</taxon>
        <taxon>Ixodes</taxon>
    </lineage>
</organism>
<reference evidence="3" key="1">
    <citation type="journal article" date="2018" name="PLoS Negl. Trop. Dis.">
        <title>Sialome diversity of ticks revealed by RNAseq of single tick salivary glands.</title>
        <authorList>
            <person name="Perner J."/>
            <person name="Kropackova S."/>
            <person name="Kopacek P."/>
            <person name="Ribeiro J.M."/>
        </authorList>
    </citation>
    <scope>NUCLEOTIDE SEQUENCE</scope>
    <source>
        <strain evidence="3">Siblings of single egg batch collected in Ceske Budejovice</strain>
        <tissue evidence="3">Salivary glands</tissue>
    </source>
</reference>
<dbReference type="InterPro" id="IPR004244">
    <property type="entry name" value="Transposase_22"/>
</dbReference>